<gene>
    <name evidence="1" type="ORF">L798_14165</name>
</gene>
<organism evidence="1 2">
    <name type="scientific">Zootermopsis nevadensis</name>
    <name type="common">Dampwood termite</name>
    <dbReference type="NCBI Taxonomy" id="136037"/>
    <lineage>
        <taxon>Eukaryota</taxon>
        <taxon>Metazoa</taxon>
        <taxon>Ecdysozoa</taxon>
        <taxon>Arthropoda</taxon>
        <taxon>Hexapoda</taxon>
        <taxon>Insecta</taxon>
        <taxon>Pterygota</taxon>
        <taxon>Neoptera</taxon>
        <taxon>Polyneoptera</taxon>
        <taxon>Dictyoptera</taxon>
        <taxon>Blattodea</taxon>
        <taxon>Blattoidea</taxon>
        <taxon>Termitoidae</taxon>
        <taxon>Termopsidae</taxon>
        <taxon>Zootermopsis</taxon>
    </lineage>
</organism>
<protein>
    <submittedName>
        <fullName evidence="1">Uncharacterized protein</fullName>
    </submittedName>
</protein>
<evidence type="ECO:0000313" key="2">
    <source>
        <dbReference type="Proteomes" id="UP000027135"/>
    </source>
</evidence>
<name>A0A067RIR0_ZOONE</name>
<dbReference type="InParanoid" id="A0A067RIR0"/>
<dbReference type="EMBL" id="KK852454">
    <property type="protein sequence ID" value="KDR23657.1"/>
    <property type="molecule type" value="Genomic_DNA"/>
</dbReference>
<evidence type="ECO:0000313" key="1">
    <source>
        <dbReference type="EMBL" id="KDR23657.1"/>
    </source>
</evidence>
<keyword evidence="2" id="KW-1185">Reference proteome</keyword>
<dbReference type="Proteomes" id="UP000027135">
    <property type="component" value="Unassembled WGS sequence"/>
</dbReference>
<dbReference type="AlphaFoldDB" id="A0A067RIR0"/>
<reference evidence="1 2" key="1">
    <citation type="journal article" date="2014" name="Nat. Commun.">
        <title>Molecular traces of alternative social organization in a termite genome.</title>
        <authorList>
            <person name="Terrapon N."/>
            <person name="Li C."/>
            <person name="Robertson H.M."/>
            <person name="Ji L."/>
            <person name="Meng X."/>
            <person name="Booth W."/>
            <person name="Chen Z."/>
            <person name="Childers C.P."/>
            <person name="Glastad K.M."/>
            <person name="Gokhale K."/>
            <person name="Gowin J."/>
            <person name="Gronenberg W."/>
            <person name="Hermansen R.A."/>
            <person name="Hu H."/>
            <person name="Hunt B.G."/>
            <person name="Huylmans A.K."/>
            <person name="Khalil S.M."/>
            <person name="Mitchell R.D."/>
            <person name="Munoz-Torres M.C."/>
            <person name="Mustard J.A."/>
            <person name="Pan H."/>
            <person name="Reese J.T."/>
            <person name="Scharf M.E."/>
            <person name="Sun F."/>
            <person name="Vogel H."/>
            <person name="Xiao J."/>
            <person name="Yang W."/>
            <person name="Yang Z."/>
            <person name="Yang Z."/>
            <person name="Zhou J."/>
            <person name="Zhu J."/>
            <person name="Brent C.S."/>
            <person name="Elsik C.G."/>
            <person name="Goodisman M.A."/>
            <person name="Liberles D.A."/>
            <person name="Roe R.M."/>
            <person name="Vargo E.L."/>
            <person name="Vilcinskas A."/>
            <person name="Wang J."/>
            <person name="Bornberg-Bauer E."/>
            <person name="Korb J."/>
            <person name="Zhang G."/>
            <person name="Liebig J."/>
        </authorList>
    </citation>
    <scope>NUCLEOTIDE SEQUENCE [LARGE SCALE GENOMIC DNA]</scope>
    <source>
        <tissue evidence="1">Whole organism</tissue>
    </source>
</reference>
<sequence>MHEGGFAIIHTLALAIQFKETAGCCSNKMGLRTDAGNVQTNIFLAQYCTQLYIQVNRNFGTSHQPTNPRDKITFLSFSPFSPAVLDLHMHHVLANNATINHVHIHTTLCMYS</sequence>
<accession>A0A067RIR0</accession>
<proteinExistence type="predicted"/>